<dbReference type="InterPro" id="IPR039699">
    <property type="entry name" value="Ribosomal_uL30"/>
</dbReference>
<evidence type="ECO:0000313" key="3">
    <source>
        <dbReference type="Proteomes" id="UP000014680"/>
    </source>
</evidence>
<evidence type="ECO:0000256" key="1">
    <source>
        <dbReference type="SAM" id="Coils"/>
    </source>
</evidence>
<evidence type="ECO:0000313" key="2">
    <source>
        <dbReference type="EMBL" id="ELP85619.1"/>
    </source>
</evidence>
<keyword evidence="1" id="KW-0175">Coiled coil</keyword>
<dbReference type="KEGG" id="eiv:EIN_409080"/>
<dbReference type="SUPFAM" id="SSF55129">
    <property type="entry name" value="Ribosomal protein L30p/L7e"/>
    <property type="match status" value="1"/>
</dbReference>
<gene>
    <name evidence="2" type="ORF">EIN_409080</name>
</gene>
<dbReference type="Gene3D" id="1.10.15.30">
    <property type="match status" value="1"/>
</dbReference>
<dbReference type="AlphaFoldDB" id="A0A0A1TWM0"/>
<dbReference type="RefSeq" id="XP_004184965.1">
    <property type="nucleotide sequence ID" value="XM_004184917.1"/>
</dbReference>
<dbReference type="OrthoDB" id="28644at2759"/>
<dbReference type="PANTHER" id="PTHR11524">
    <property type="entry name" value="60S RIBOSOMAL PROTEIN L7"/>
    <property type="match status" value="1"/>
</dbReference>
<sequence length="239" mass="27392">MSSTQDIKPNERVVIKRTTINRIVEARQKRRELRERLSVIRKKKNRVTIKISLYSLLQKRRSLIAQESKKRRVERNVLKGGVAGIEGLIAVITVKNPRTAAYYTKDFLNELDINKQFTVRFIHADDEIIKKLYISENYVLFGKVTEDTVRQLILKKGEVIVNGVPCAIKSNKVVRDAFAGKYDEIECVEDLVNAVLDKKYAEYINKILCPFQVAGTDSEFIKTKNGHVDNLDEALIALI</sequence>
<dbReference type="GO" id="GO:0000463">
    <property type="term" value="P:maturation of LSU-rRNA from tricistronic rRNA transcript (SSU-rRNA, 5.8S rRNA, LSU-rRNA)"/>
    <property type="evidence" value="ECO:0007669"/>
    <property type="project" value="TreeGrafter"/>
</dbReference>
<protein>
    <recommendedName>
        <fullName evidence="4">60S ribosomal protein L7</fullName>
    </recommendedName>
</protein>
<dbReference type="InterPro" id="IPR036919">
    <property type="entry name" value="Ribo_uL30_ferredoxin-like_sf"/>
</dbReference>
<dbReference type="GO" id="GO:0022625">
    <property type="term" value="C:cytosolic large ribosomal subunit"/>
    <property type="evidence" value="ECO:0007669"/>
    <property type="project" value="TreeGrafter"/>
</dbReference>
<dbReference type="VEuPathDB" id="AmoebaDB:EIN_409080"/>
<dbReference type="GO" id="GO:0003735">
    <property type="term" value="F:structural constituent of ribosome"/>
    <property type="evidence" value="ECO:0007669"/>
    <property type="project" value="TreeGrafter"/>
</dbReference>
<feature type="coiled-coil region" evidence="1">
    <location>
        <begin position="16"/>
        <end position="43"/>
    </location>
</feature>
<evidence type="ECO:0008006" key="4">
    <source>
        <dbReference type="Google" id="ProtNLM"/>
    </source>
</evidence>
<accession>A0A0A1TWM0</accession>
<dbReference type="GO" id="GO:0003723">
    <property type="term" value="F:RNA binding"/>
    <property type="evidence" value="ECO:0007669"/>
    <property type="project" value="TreeGrafter"/>
</dbReference>
<dbReference type="PANTHER" id="PTHR11524:SF16">
    <property type="entry name" value="LARGE RIBOSOMAL SUBUNIT PROTEIN UL30"/>
    <property type="match status" value="1"/>
</dbReference>
<dbReference type="Proteomes" id="UP000014680">
    <property type="component" value="Unassembled WGS sequence"/>
</dbReference>
<keyword evidence="3" id="KW-1185">Reference proteome</keyword>
<dbReference type="GeneID" id="14884541"/>
<proteinExistence type="predicted"/>
<reference evidence="2 3" key="1">
    <citation type="submission" date="2012-10" db="EMBL/GenBank/DDBJ databases">
        <authorList>
            <person name="Zafar N."/>
            <person name="Inman J."/>
            <person name="Hall N."/>
            <person name="Lorenzi H."/>
            <person name="Caler E."/>
        </authorList>
    </citation>
    <scope>NUCLEOTIDE SEQUENCE [LARGE SCALE GENOMIC DNA]</scope>
    <source>
        <strain evidence="2 3">IP1</strain>
    </source>
</reference>
<dbReference type="Gene3D" id="3.30.1390.20">
    <property type="entry name" value="Ribosomal protein L30, ferredoxin-like fold domain"/>
    <property type="match status" value="1"/>
</dbReference>
<dbReference type="EMBL" id="KB207048">
    <property type="protein sequence ID" value="ELP85619.1"/>
    <property type="molecule type" value="Genomic_DNA"/>
</dbReference>
<dbReference type="OMA" id="KVDSIEC"/>
<name>A0A0A1TWM0_ENTIV</name>
<organism evidence="2 3">
    <name type="scientific">Entamoeba invadens IP1</name>
    <dbReference type="NCBI Taxonomy" id="370355"/>
    <lineage>
        <taxon>Eukaryota</taxon>
        <taxon>Amoebozoa</taxon>
        <taxon>Evosea</taxon>
        <taxon>Archamoebae</taxon>
        <taxon>Mastigamoebida</taxon>
        <taxon>Entamoebidae</taxon>
        <taxon>Entamoeba</taxon>
    </lineage>
</organism>